<reference evidence="1" key="2">
    <citation type="submission" date="2020-11" db="EMBL/GenBank/DDBJ databases">
        <authorList>
            <person name="McCartney M.A."/>
            <person name="Auch B."/>
            <person name="Kono T."/>
            <person name="Mallez S."/>
            <person name="Becker A."/>
            <person name="Gohl D.M."/>
            <person name="Silverstein K.A.T."/>
            <person name="Koren S."/>
            <person name="Bechman K.B."/>
            <person name="Herman A."/>
            <person name="Abrahante J.E."/>
            <person name="Garbe J."/>
        </authorList>
    </citation>
    <scope>NUCLEOTIDE SEQUENCE</scope>
    <source>
        <strain evidence="1">Duluth1</strain>
        <tissue evidence="1">Whole animal</tissue>
    </source>
</reference>
<dbReference type="EMBL" id="JAIWYP010000006">
    <property type="protein sequence ID" value="KAH3814746.1"/>
    <property type="molecule type" value="Genomic_DNA"/>
</dbReference>
<keyword evidence="3" id="KW-1185">Reference proteome</keyword>
<comment type="caution">
    <text evidence="1">The sequence shown here is derived from an EMBL/GenBank/DDBJ whole genome shotgun (WGS) entry which is preliminary data.</text>
</comment>
<reference evidence="1" key="1">
    <citation type="journal article" date="2019" name="bioRxiv">
        <title>The Genome of the Zebra Mussel, Dreissena polymorpha: A Resource for Invasive Species Research.</title>
        <authorList>
            <person name="McCartney M.A."/>
            <person name="Auch B."/>
            <person name="Kono T."/>
            <person name="Mallez S."/>
            <person name="Zhang Y."/>
            <person name="Obille A."/>
            <person name="Becker A."/>
            <person name="Abrahante J.E."/>
            <person name="Garbe J."/>
            <person name="Badalamenti J.P."/>
            <person name="Herman A."/>
            <person name="Mangelson H."/>
            <person name="Liachko I."/>
            <person name="Sullivan S."/>
            <person name="Sone E.D."/>
            <person name="Koren S."/>
            <person name="Silverstein K.A.T."/>
            <person name="Beckman K.B."/>
            <person name="Gohl D.M."/>
        </authorList>
    </citation>
    <scope>NUCLEOTIDE SEQUENCE</scope>
    <source>
        <strain evidence="1">Duluth1</strain>
        <tissue evidence="1">Whole animal</tissue>
    </source>
</reference>
<protein>
    <submittedName>
        <fullName evidence="1">Uncharacterized protein</fullName>
    </submittedName>
</protein>
<proteinExistence type="predicted"/>
<evidence type="ECO:0000313" key="1">
    <source>
        <dbReference type="EMBL" id="KAH3806980.1"/>
    </source>
</evidence>
<dbReference type="Proteomes" id="UP000828390">
    <property type="component" value="Unassembled WGS sequence"/>
</dbReference>
<name>A0A9D4FXT5_DREPO</name>
<sequence>MLEDTEDVSGLNMENKQYFDRLTNGFVKKNDNANIERDEYETDTNNLRFDRISNGFVKRPQKITNSSDDHKEDKR</sequence>
<accession>A0A9D4FXT5</accession>
<dbReference type="AlphaFoldDB" id="A0A9D4FXT5"/>
<gene>
    <name evidence="1" type="ORF">DPMN_135311</name>
    <name evidence="2" type="ORF">DPMN_143256</name>
</gene>
<evidence type="ECO:0000313" key="3">
    <source>
        <dbReference type="Proteomes" id="UP000828390"/>
    </source>
</evidence>
<evidence type="ECO:0000313" key="2">
    <source>
        <dbReference type="EMBL" id="KAH3814746.1"/>
    </source>
</evidence>
<dbReference type="EMBL" id="JAIWYP010000006">
    <property type="protein sequence ID" value="KAH3806980.1"/>
    <property type="molecule type" value="Genomic_DNA"/>
</dbReference>
<organism evidence="1 3">
    <name type="scientific">Dreissena polymorpha</name>
    <name type="common">Zebra mussel</name>
    <name type="synonym">Mytilus polymorpha</name>
    <dbReference type="NCBI Taxonomy" id="45954"/>
    <lineage>
        <taxon>Eukaryota</taxon>
        <taxon>Metazoa</taxon>
        <taxon>Spiralia</taxon>
        <taxon>Lophotrochozoa</taxon>
        <taxon>Mollusca</taxon>
        <taxon>Bivalvia</taxon>
        <taxon>Autobranchia</taxon>
        <taxon>Heteroconchia</taxon>
        <taxon>Euheterodonta</taxon>
        <taxon>Imparidentia</taxon>
        <taxon>Neoheterodontei</taxon>
        <taxon>Myida</taxon>
        <taxon>Dreissenoidea</taxon>
        <taxon>Dreissenidae</taxon>
        <taxon>Dreissena</taxon>
    </lineage>
</organism>